<dbReference type="OrthoDB" id="8501at10239"/>
<dbReference type="InterPro" id="IPR003714">
    <property type="entry name" value="PhoH"/>
</dbReference>
<dbReference type="GO" id="GO:0005524">
    <property type="term" value="F:ATP binding"/>
    <property type="evidence" value="ECO:0007669"/>
    <property type="project" value="UniProtKB-KW"/>
</dbReference>
<dbReference type="InterPro" id="IPR027417">
    <property type="entry name" value="P-loop_NTPase"/>
</dbReference>
<evidence type="ECO:0000256" key="2">
    <source>
        <dbReference type="ARBA" id="ARBA00022840"/>
    </source>
</evidence>
<sequence>MSKKPTTSAPAASTPLQRFISSTAAHHTRPQHDKIVISARNLTQKHYIKSLQSNNTTVGVGPAGCGKTYLPTLMAIDDLINERMSKIMIIRPSVPVDGENDIGALPGDILGKFGPQVKPVTDTIAEYIGLSKMTQLIMNEVIEIVPVAFIRGRSPKNTWLLVDEAQNLSKTAMKAILTRPGENCKMAICGDIEQSDRPSNNGLEDLLQRLRDRGPVEGFGLTEFTEADVVRSEHVRNVLSLYAA</sequence>
<dbReference type="SUPFAM" id="SSF52540">
    <property type="entry name" value="P-loop containing nucleoside triphosphate hydrolases"/>
    <property type="match status" value="1"/>
</dbReference>
<reference evidence="4 5" key="1">
    <citation type="journal article" date="2015" name="J. Virol.">
        <title>Sinorhizobium meliloti Phage ?M9 Defines a New Group of T4 Superfamily Phages with Unusual Genomic Features but a Common T=16 Capsid.</title>
        <authorList>
            <person name="Johnson M.C."/>
            <person name="Tatum K.B."/>
            <person name="Lynn J.S."/>
            <person name="Brewer T.E."/>
            <person name="Lu S."/>
            <person name="Washburn B.K."/>
            <person name="Stroupe M.E."/>
            <person name="Jones K.M."/>
        </authorList>
    </citation>
    <scope>NUCLEOTIDE SEQUENCE [LARGE SCALE GENOMIC DNA]</scope>
</reference>
<organism evidence="4 5">
    <name type="scientific">Sinorhizobium phage phiM9</name>
    <dbReference type="NCBI Taxonomy" id="1636182"/>
    <lineage>
        <taxon>Viruses</taxon>
        <taxon>Duplodnaviria</taxon>
        <taxon>Heunggongvirae</taxon>
        <taxon>Uroviricota</taxon>
        <taxon>Caudoviricetes</taxon>
        <taxon>Pootjesviridae</taxon>
        <taxon>Emnonavirus</taxon>
        <taxon>Emnonavirus phiM9</taxon>
    </lineage>
</organism>
<evidence type="ECO:0000259" key="3">
    <source>
        <dbReference type="Pfam" id="PF02562"/>
    </source>
</evidence>
<feature type="domain" description="PhoH-like protein" evidence="3">
    <location>
        <begin position="37"/>
        <end position="242"/>
    </location>
</feature>
<dbReference type="GeneID" id="26517767"/>
<proteinExistence type="predicted"/>
<reference evidence="5" key="2">
    <citation type="submission" date="2015-03" db="EMBL/GenBank/DDBJ databases">
        <title>The genome and structure of Sinorhizobium meliloti phage phiM9.</title>
        <authorList>
            <person name="Johnson M.C."/>
            <person name="Tatum K.B."/>
            <person name="Lynn J.S."/>
            <person name="Brewer T.E."/>
            <person name="Washburn B.K."/>
            <person name="Stroupe M.E."/>
            <person name="Jones K.M."/>
        </authorList>
    </citation>
    <scope>NUCLEOTIDE SEQUENCE [LARGE SCALE GENOMIC DNA]</scope>
</reference>
<dbReference type="PANTHER" id="PTHR30473">
    <property type="entry name" value="PROTEIN PHOH"/>
    <property type="match status" value="1"/>
</dbReference>
<dbReference type="Proteomes" id="UP000033804">
    <property type="component" value="Segment"/>
</dbReference>
<dbReference type="RefSeq" id="YP_009189469.1">
    <property type="nucleotide sequence ID" value="NC_028676.1"/>
</dbReference>
<dbReference type="Gene3D" id="3.40.50.300">
    <property type="entry name" value="P-loop containing nucleotide triphosphate hydrolases"/>
    <property type="match status" value="1"/>
</dbReference>
<evidence type="ECO:0000256" key="1">
    <source>
        <dbReference type="ARBA" id="ARBA00022741"/>
    </source>
</evidence>
<dbReference type="KEGG" id="vg:26517767"/>
<name>A0A0F6R5V7_9CAUD</name>
<dbReference type="EMBL" id="KP881232">
    <property type="protein sequence ID" value="AKE44715.1"/>
    <property type="molecule type" value="Genomic_DNA"/>
</dbReference>
<keyword evidence="1" id="KW-0547">Nucleotide-binding</keyword>
<dbReference type="Pfam" id="PF02562">
    <property type="entry name" value="PhoH"/>
    <property type="match status" value="1"/>
</dbReference>
<keyword evidence="2" id="KW-0067">ATP-binding</keyword>
<keyword evidence="5" id="KW-1185">Reference proteome</keyword>
<accession>A0A0F6R5V7</accession>
<protein>
    <submittedName>
        <fullName evidence="4">Putative phosphate-starvation-inducible protein</fullName>
    </submittedName>
</protein>
<dbReference type="InterPro" id="IPR051451">
    <property type="entry name" value="PhoH2-like"/>
</dbReference>
<evidence type="ECO:0000313" key="4">
    <source>
        <dbReference type="EMBL" id="AKE44715.1"/>
    </source>
</evidence>
<evidence type="ECO:0000313" key="5">
    <source>
        <dbReference type="Proteomes" id="UP000033804"/>
    </source>
</evidence>
<dbReference type="PANTHER" id="PTHR30473:SF3">
    <property type="entry name" value="PROTEIN PHOH"/>
    <property type="match status" value="1"/>
</dbReference>
<gene>
    <name evidence="4" type="ORF">Sm_phiM9_085</name>
</gene>